<dbReference type="Gene3D" id="3.30.160.390">
    <property type="entry name" value="Integrase, DNA-binding domain"/>
    <property type="match status" value="1"/>
</dbReference>
<dbReference type="EMBL" id="FRFE01000044">
    <property type="protein sequence ID" value="SHO53001.1"/>
    <property type="molecule type" value="Genomic_DNA"/>
</dbReference>
<dbReference type="InterPro" id="IPR038488">
    <property type="entry name" value="Integrase_DNA-bd_sf"/>
</dbReference>
<proteinExistence type="predicted"/>
<sequence>MPNITNRLLQSVRLDSTPYFIRDDKVKGFGAKVNPSGAVSLIAEIRHEGRTVRKTLGTYPVLSIQDGRVGTIAFIQEVRVGQTKVIEETTLHDEL</sequence>
<reference evidence="1 2" key="1">
    <citation type="submission" date="2016-12" db="EMBL/GenBank/DDBJ databases">
        <authorList>
            <person name="Song W.-J."/>
            <person name="Kurnit D.M."/>
        </authorList>
    </citation>
    <scope>NUCLEOTIDE SEQUENCE [LARGE SCALE GENOMIC DNA]</scope>
    <source>
        <strain evidence="1 2">DSM 18488</strain>
    </source>
</reference>
<keyword evidence="2" id="KW-1185">Reference proteome</keyword>
<evidence type="ECO:0000313" key="2">
    <source>
        <dbReference type="Proteomes" id="UP000184603"/>
    </source>
</evidence>
<gene>
    <name evidence="1" type="ORF">SAMN02745220_04881</name>
</gene>
<accession>A0A1M7YK41</accession>
<name>A0A1M7YK41_9BACT</name>
<dbReference type="STRING" id="1121416.SAMN02745220_04881"/>
<dbReference type="OrthoDB" id="5429327at2"/>
<organism evidence="1 2">
    <name type="scientific">Desulfopila aestuarii DSM 18488</name>
    <dbReference type="NCBI Taxonomy" id="1121416"/>
    <lineage>
        <taxon>Bacteria</taxon>
        <taxon>Pseudomonadati</taxon>
        <taxon>Thermodesulfobacteriota</taxon>
        <taxon>Desulfobulbia</taxon>
        <taxon>Desulfobulbales</taxon>
        <taxon>Desulfocapsaceae</taxon>
        <taxon>Desulfopila</taxon>
    </lineage>
</organism>
<protein>
    <submittedName>
        <fullName evidence="1">Uncharacterized protein</fullName>
    </submittedName>
</protein>
<dbReference type="AlphaFoldDB" id="A0A1M7YK41"/>
<dbReference type="Proteomes" id="UP000184603">
    <property type="component" value="Unassembled WGS sequence"/>
</dbReference>
<evidence type="ECO:0000313" key="1">
    <source>
        <dbReference type="EMBL" id="SHO53001.1"/>
    </source>
</evidence>
<dbReference type="RefSeq" id="WP_073616613.1">
    <property type="nucleotide sequence ID" value="NZ_FRFE01000044.1"/>
</dbReference>